<evidence type="ECO:0008006" key="3">
    <source>
        <dbReference type="Google" id="ProtNLM"/>
    </source>
</evidence>
<evidence type="ECO:0000313" key="2">
    <source>
        <dbReference type="Proteomes" id="UP000503399"/>
    </source>
</evidence>
<dbReference type="PANTHER" id="PTHR37804">
    <property type="entry name" value="CDAA REGULATORY PROTEIN CDAR"/>
    <property type="match status" value="1"/>
</dbReference>
<protein>
    <recommendedName>
        <fullName evidence="3">YbbR domain-containing protein</fullName>
    </recommendedName>
</protein>
<organism evidence="1 2">
    <name type="scientific">Candidatus Hydrogenisulfobacillus filiaventi</name>
    <dbReference type="NCBI Taxonomy" id="2707344"/>
    <lineage>
        <taxon>Bacteria</taxon>
        <taxon>Bacillati</taxon>
        <taxon>Bacillota</taxon>
        <taxon>Clostridia</taxon>
        <taxon>Eubacteriales</taxon>
        <taxon>Clostridiales Family XVII. Incertae Sedis</taxon>
        <taxon>Candidatus Hydrogenisulfobacillus</taxon>
    </lineage>
</organism>
<dbReference type="AlphaFoldDB" id="A0A6F8ZIA2"/>
<dbReference type="InterPro" id="IPR012505">
    <property type="entry name" value="YbbR"/>
</dbReference>
<dbReference type="PANTHER" id="PTHR37804:SF1">
    <property type="entry name" value="CDAA REGULATORY PROTEIN CDAR"/>
    <property type="match status" value="1"/>
</dbReference>
<dbReference type="Pfam" id="PF07949">
    <property type="entry name" value="YbbR"/>
    <property type="match status" value="2"/>
</dbReference>
<dbReference type="Gene3D" id="2.170.120.40">
    <property type="entry name" value="YbbR-like domain"/>
    <property type="match status" value="2"/>
</dbReference>
<evidence type="ECO:0000313" key="1">
    <source>
        <dbReference type="EMBL" id="CAB1129318.1"/>
    </source>
</evidence>
<dbReference type="Gene3D" id="2.170.120.30">
    <property type="match status" value="1"/>
</dbReference>
<dbReference type="Proteomes" id="UP000503399">
    <property type="component" value="Chromosome"/>
</dbReference>
<accession>A0A6F8ZIA2</accession>
<keyword evidence="2" id="KW-1185">Reference proteome</keyword>
<dbReference type="InterPro" id="IPR053154">
    <property type="entry name" value="c-di-AMP_regulator"/>
</dbReference>
<sequence length="315" mass="32026">MMDRLLENGTALKIISVIVAIALWVTANSNRTPPTVATLGPIPLEWTTLPQGSDLMVMGLKPGAVTVQIKGPPTAVNAAHSSSLAAWVSLGQLTRPGTYSLPVHAAIPAGTSLVAVYPSRVVVTVDRVGRVKRAVTVRTIGTPDPGYLVASVNTSVPSAVLSGPSGDLAAVTELVAEVPVAGRKASFSQQAILQPLNDEGRIVPHVEVNPVLATVSVTIKPQPPEVTLPVVVRYNGQPAAGYQIVSIGVEPSTVTVTGSAAALSGLTAVDTAPVDLSGARGPVAAIVGLSLPPGVSPVAVNRVHVSIRIARSGAA</sequence>
<reference evidence="1 2" key="1">
    <citation type="submission" date="2020-02" db="EMBL/GenBank/DDBJ databases">
        <authorList>
            <person name="Hogendoorn C."/>
        </authorList>
    </citation>
    <scope>NUCLEOTIDE SEQUENCE [LARGE SCALE GENOMIC DNA]</scope>
    <source>
        <strain evidence="1">R501</strain>
    </source>
</reference>
<name>A0A6F8ZIA2_9FIRM</name>
<gene>
    <name evidence="1" type="ORF">R50_1817</name>
</gene>
<dbReference type="KEGG" id="hfv:R50_1817"/>
<dbReference type="EMBL" id="LR778114">
    <property type="protein sequence ID" value="CAB1129318.1"/>
    <property type="molecule type" value="Genomic_DNA"/>
</dbReference>
<proteinExistence type="predicted"/>